<dbReference type="RefSeq" id="XP_025383184.1">
    <property type="nucleotide sequence ID" value="XM_025526291.1"/>
</dbReference>
<proteinExistence type="inferred from homology"/>
<comment type="similarity">
    <text evidence="1">Belongs to the protein prenyltransferase subunit alpha family.</text>
</comment>
<organism evidence="5 6">
    <name type="scientific">Aspergillus eucalypticola (strain CBS 122712 / IBT 29274)</name>
    <dbReference type="NCBI Taxonomy" id="1448314"/>
    <lineage>
        <taxon>Eukaryota</taxon>
        <taxon>Fungi</taxon>
        <taxon>Dikarya</taxon>
        <taxon>Ascomycota</taxon>
        <taxon>Pezizomycotina</taxon>
        <taxon>Eurotiomycetes</taxon>
        <taxon>Eurotiomycetidae</taxon>
        <taxon>Eurotiales</taxon>
        <taxon>Aspergillaceae</taxon>
        <taxon>Aspergillus</taxon>
        <taxon>Aspergillus subgen. Circumdati</taxon>
    </lineage>
</organism>
<dbReference type="Pfam" id="PF01239">
    <property type="entry name" value="PPTA"/>
    <property type="match status" value="1"/>
</dbReference>
<name>A0A317USD8_ASPEC</name>
<gene>
    <name evidence="5" type="ORF">BO83DRAFT_157712</name>
</gene>
<evidence type="ECO:0000256" key="1">
    <source>
        <dbReference type="ARBA" id="ARBA00006734"/>
    </source>
</evidence>
<accession>A0A317USD8</accession>
<sequence>MSTPPDGNAAYNELARIFSARRKDNNVLEIEILPPGLGPLLQDGNSVGITKKYLVQAFVTARRIFFDTSSEPFYFSDAGGHEDERKAPQNESLLQKRRDDLLNASEIILLFDCEHLTACSWRKRRLAALRQRAGSADAGYTCREMLTRELDTEMSLLTTYICSPLHRHTKSPTLYNHRLWVLRQMLSDSSGRLIRREDDREIVSNQEVLKKELSVVLRSGELHPKNYYGFTYVRQLLDILSGGDEDQGASARLAASIIPEVLDWCIAHPSDISGWMFTLRLLDWAGDEKTRTDSIDRVLRFALDVGWEGESIWTFVNLATMMTGVGAPAKAQCKTSSNALANLPLSEVGTADGWKACLERARAAWVAGQQAGSRIVDGSPSLR</sequence>
<dbReference type="GO" id="GO:0008318">
    <property type="term" value="F:protein prenyltransferase activity"/>
    <property type="evidence" value="ECO:0007669"/>
    <property type="project" value="InterPro"/>
</dbReference>
<dbReference type="GeneID" id="37048253"/>
<reference evidence="5" key="1">
    <citation type="submission" date="2016-12" db="EMBL/GenBank/DDBJ databases">
        <title>The genomes of Aspergillus section Nigri reveals drivers in fungal speciation.</title>
        <authorList>
            <consortium name="DOE Joint Genome Institute"/>
            <person name="Vesth T.C."/>
            <person name="Nybo J."/>
            <person name="Theobald S."/>
            <person name="Brandl J."/>
            <person name="Frisvad J.C."/>
            <person name="Nielsen K.F."/>
            <person name="Lyhne E.K."/>
            <person name="Kogle M.E."/>
            <person name="Kuo A."/>
            <person name="Riley R."/>
            <person name="Clum A."/>
            <person name="Nolan M."/>
            <person name="Lipzen A."/>
            <person name="Salamov A."/>
            <person name="Henrissat B."/>
            <person name="Wiebenga A."/>
            <person name="De vries R.P."/>
            <person name="Grigoriev I.V."/>
            <person name="Mortensen U.H."/>
            <person name="Andersen M.R."/>
            <person name="Baker S.E."/>
        </authorList>
    </citation>
    <scope>NUCLEOTIDE SEQUENCE</scope>
    <source>
        <strain evidence="5">CBS 122712</strain>
    </source>
</reference>
<dbReference type="SUPFAM" id="SSF48439">
    <property type="entry name" value="Protein prenylyltransferase"/>
    <property type="match status" value="1"/>
</dbReference>
<evidence type="ECO:0000313" key="6">
    <source>
        <dbReference type="Proteomes" id="UP000246171"/>
    </source>
</evidence>
<dbReference type="PANTHER" id="PTHR11129">
    <property type="entry name" value="PROTEIN FARNESYLTRANSFERASE ALPHA SUBUNIT/RAB GERANYLGERANYL TRANSFERASE ALPHA SUBUNIT"/>
    <property type="match status" value="1"/>
</dbReference>
<evidence type="ECO:0000256" key="2">
    <source>
        <dbReference type="ARBA" id="ARBA00022602"/>
    </source>
</evidence>
<dbReference type="AlphaFoldDB" id="A0A317USD8"/>
<dbReference type="InterPro" id="IPR002088">
    <property type="entry name" value="Prenyl_trans_a"/>
</dbReference>
<keyword evidence="2" id="KW-0637">Prenyltransferase</keyword>
<evidence type="ECO:0000256" key="4">
    <source>
        <dbReference type="ARBA" id="ARBA00022737"/>
    </source>
</evidence>
<evidence type="ECO:0000256" key="3">
    <source>
        <dbReference type="ARBA" id="ARBA00022679"/>
    </source>
</evidence>
<keyword evidence="6" id="KW-1185">Reference proteome</keyword>
<dbReference type="GO" id="GO:0005737">
    <property type="term" value="C:cytoplasm"/>
    <property type="evidence" value="ECO:0007669"/>
    <property type="project" value="TreeGrafter"/>
</dbReference>
<dbReference type="OrthoDB" id="5358702at2759"/>
<dbReference type="PANTHER" id="PTHR11129:SF3">
    <property type="entry name" value="PROTEIN PRENYLTRANSFERASE ALPHA SUBUNIT REPEAT-CONTAINING PROTEIN 1"/>
    <property type="match status" value="1"/>
</dbReference>
<keyword evidence="3" id="KW-0808">Transferase</keyword>
<protein>
    <submittedName>
        <fullName evidence="5">Uncharacterized protein</fullName>
    </submittedName>
</protein>
<dbReference type="Proteomes" id="UP000246171">
    <property type="component" value="Unassembled WGS sequence"/>
</dbReference>
<evidence type="ECO:0000313" key="5">
    <source>
        <dbReference type="EMBL" id="PWY63487.1"/>
    </source>
</evidence>
<dbReference type="VEuPathDB" id="FungiDB:BO83DRAFT_157712"/>
<keyword evidence="4" id="KW-0677">Repeat</keyword>
<dbReference type="EMBL" id="MSFU01000036">
    <property type="protein sequence ID" value="PWY63487.1"/>
    <property type="molecule type" value="Genomic_DNA"/>
</dbReference>
<dbReference type="Gene3D" id="1.25.40.120">
    <property type="entry name" value="Protein prenylyltransferase"/>
    <property type="match status" value="1"/>
</dbReference>
<comment type="caution">
    <text evidence="5">The sequence shown here is derived from an EMBL/GenBank/DDBJ whole genome shotgun (WGS) entry which is preliminary data.</text>
</comment>